<evidence type="ECO:0000256" key="7">
    <source>
        <dbReference type="PIRSR" id="PIRSR000446-1"/>
    </source>
</evidence>
<dbReference type="AlphaFoldDB" id="A0A9D7XI15"/>
<organism evidence="9 10">
    <name type="scientific">Candidatus Defluviibacterium haderslevense</name>
    <dbReference type="NCBI Taxonomy" id="2981993"/>
    <lineage>
        <taxon>Bacteria</taxon>
        <taxon>Pseudomonadati</taxon>
        <taxon>Bacteroidota</taxon>
        <taxon>Saprospiria</taxon>
        <taxon>Saprospirales</taxon>
        <taxon>Saprospiraceae</taxon>
        <taxon>Candidatus Defluviibacterium</taxon>
    </lineage>
</organism>
<comment type="similarity">
    <text evidence="6">Belongs to the fabD family.</text>
</comment>
<accession>A0A9D7XI15</accession>
<comment type="catalytic activity">
    <reaction evidence="5 6">
        <text>holo-[ACP] + malonyl-CoA = malonyl-[ACP] + CoA</text>
        <dbReference type="Rhea" id="RHEA:41792"/>
        <dbReference type="Rhea" id="RHEA-COMP:9623"/>
        <dbReference type="Rhea" id="RHEA-COMP:9685"/>
        <dbReference type="ChEBI" id="CHEBI:57287"/>
        <dbReference type="ChEBI" id="CHEBI:57384"/>
        <dbReference type="ChEBI" id="CHEBI:64479"/>
        <dbReference type="ChEBI" id="CHEBI:78449"/>
        <dbReference type="EC" id="2.3.1.39"/>
    </reaction>
</comment>
<dbReference type="PANTHER" id="PTHR47170">
    <property type="entry name" value="MALONYL-COA ACP TRANSACYLASE, ACP-BINDING"/>
    <property type="match status" value="1"/>
</dbReference>
<dbReference type="Gene3D" id="3.30.70.250">
    <property type="entry name" value="Malonyl-CoA ACP transacylase, ACP-binding"/>
    <property type="match status" value="1"/>
</dbReference>
<dbReference type="InterPro" id="IPR016036">
    <property type="entry name" value="Malonyl_transacylase_ACP-bd"/>
</dbReference>
<gene>
    <name evidence="9" type="primary">fabD</name>
    <name evidence="9" type="ORF">IPO85_12155</name>
</gene>
<evidence type="ECO:0000256" key="6">
    <source>
        <dbReference type="PIRNR" id="PIRNR000446"/>
    </source>
</evidence>
<dbReference type="InterPro" id="IPR016035">
    <property type="entry name" value="Acyl_Trfase/lysoPLipase"/>
</dbReference>
<reference evidence="9 10" key="1">
    <citation type="submission" date="2020-10" db="EMBL/GenBank/DDBJ databases">
        <title>Connecting structure to function with the recovery of over 1000 high-quality activated sludge metagenome-assembled genomes encoding full-length rRNA genes using long-read sequencing.</title>
        <authorList>
            <person name="Singleton C.M."/>
            <person name="Petriglieri F."/>
            <person name="Kristensen J.M."/>
            <person name="Kirkegaard R.H."/>
            <person name="Michaelsen T.Y."/>
            <person name="Andersen M.H."/>
            <person name="Karst S.M."/>
            <person name="Dueholm M.S."/>
            <person name="Nielsen P.H."/>
            <person name="Albertsen M."/>
        </authorList>
    </citation>
    <scope>NUCLEOTIDE SEQUENCE [LARGE SCALE GENOMIC DNA]</scope>
    <source>
        <strain evidence="9">Ribe_18-Q3-R11-54_BAT3C.373</strain>
    </source>
</reference>
<dbReference type="InterPro" id="IPR004410">
    <property type="entry name" value="Malonyl_CoA-ACP_transAc_FabD"/>
</dbReference>
<dbReference type="PANTHER" id="PTHR47170:SF2">
    <property type="entry name" value="MALONYL-COA:ACP TRANSACYLASE (MAT) DOMAIN-CONTAINING PROTEIN"/>
    <property type="match status" value="1"/>
</dbReference>
<dbReference type="InterPro" id="IPR001227">
    <property type="entry name" value="Ac_transferase_dom_sf"/>
</dbReference>
<evidence type="ECO:0000256" key="5">
    <source>
        <dbReference type="ARBA" id="ARBA00048462"/>
    </source>
</evidence>
<dbReference type="SUPFAM" id="SSF52151">
    <property type="entry name" value="FabD/lysophospholipase-like"/>
    <property type="match status" value="1"/>
</dbReference>
<dbReference type="PIRSF" id="PIRSF000446">
    <property type="entry name" value="Mct"/>
    <property type="match status" value="1"/>
</dbReference>
<feature type="domain" description="Malonyl-CoA:ACP transacylase (MAT)" evidence="8">
    <location>
        <begin position="7"/>
        <end position="286"/>
    </location>
</feature>
<evidence type="ECO:0000256" key="3">
    <source>
        <dbReference type="ARBA" id="ARBA00022679"/>
    </source>
</evidence>
<dbReference type="InterPro" id="IPR014043">
    <property type="entry name" value="Acyl_transferase_dom"/>
</dbReference>
<dbReference type="SUPFAM" id="SSF55048">
    <property type="entry name" value="Probable ACP-binding domain of malonyl-CoA ACP transacylase"/>
    <property type="match status" value="1"/>
</dbReference>
<dbReference type="Proteomes" id="UP000808349">
    <property type="component" value="Unassembled WGS sequence"/>
</dbReference>
<evidence type="ECO:0000256" key="4">
    <source>
        <dbReference type="ARBA" id="ARBA00023315"/>
    </source>
</evidence>
<proteinExistence type="inferred from homology"/>
<comment type="caution">
    <text evidence="9">The sequence shown here is derived from an EMBL/GenBank/DDBJ whole genome shotgun (WGS) entry which is preliminary data.</text>
</comment>
<dbReference type="GO" id="GO:0004314">
    <property type="term" value="F:[acyl-carrier-protein] S-malonyltransferase activity"/>
    <property type="evidence" value="ECO:0007669"/>
    <property type="project" value="UniProtKB-EC"/>
</dbReference>
<feature type="active site" evidence="7">
    <location>
        <position position="198"/>
    </location>
</feature>
<evidence type="ECO:0000256" key="2">
    <source>
        <dbReference type="ARBA" id="ARBA00018953"/>
    </source>
</evidence>
<dbReference type="EMBL" id="JADKFW010000008">
    <property type="protein sequence ID" value="MBK9718243.1"/>
    <property type="molecule type" value="Genomic_DNA"/>
</dbReference>
<dbReference type="SMART" id="SM00827">
    <property type="entry name" value="PKS_AT"/>
    <property type="match status" value="1"/>
</dbReference>
<dbReference type="EC" id="2.3.1.39" evidence="1 6"/>
<sequence length="295" mass="32119">MKHIAYIFPGQASQFVGMGKDLYIKSDEAAALFEKANEILGFRISDIMIEGTEEELKQTNITQPSVFLHSIIKFKTTSIDQPPFAVAGHSLGEFSALVAAEVLSFEDGLNLVQIRASAMQEACENNPGSMAAIVGLDDAQIEQVCHSITDHVVIPANYNCPGQLVISGSLEGLKIAEQKLIEAGAKRVIVLNVGGAFHSPLMESARVNLEEAISKTTFNTPICPIYQNVDAKPHTHPDMIKMNLIRQLTAPVLWTQTMNHMIQDGTLSFIEVGGNGTVLSGFLKRIDRTFPIISL</sequence>
<name>A0A9D7XI15_9BACT</name>
<evidence type="ECO:0000313" key="10">
    <source>
        <dbReference type="Proteomes" id="UP000808349"/>
    </source>
</evidence>
<protein>
    <recommendedName>
        <fullName evidence="2 6">Malonyl CoA-acyl carrier protein transacylase</fullName>
        <ecNumber evidence="1 6">2.3.1.39</ecNumber>
    </recommendedName>
</protein>
<dbReference type="NCBIfam" id="TIGR00128">
    <property type="entry name" value="fabD"/>
    <property type="match status" value="1"/>
</dbReference>
<dbReference type="FunFam" id="3.30.70.250:FF:000001">
    <property type="entry name" value="Malonyl CoA-acyl carrier protein transacylase"/>
    <property type="match status" value="1"/>
</dbReference>
<evidence type="ECO:0000313" key="9">
    <source>
        <dbReference type="EMBL" id="MBK9718243.1"/>
    </source>
</evidence>
<evidence type="ECO:0000259" key="8">
    <source>
        <dbReference type="SMART" id="SM00827"/>
    </source>
</evidence>
<dbReference type="Gene3D" id="3.40.366.10">
    <property type="entry name" value="Malonyl-Coenzyme A Acyl Carrier Protein, domain 2"/>
    <property type="match status" value="1"/>
</dbReference>
<keyword evidence="4 6" id="KW-0012">Acyltransferase</keyword>
<evidence type="ECO:0000256" key="1">
    <source>
        <dbReference type="ARBA" id="ARBA00013258"/>
    </source>
</evidence>
<dbReference type="InterPro" id="IPR052760">
    <property type="entry name" value="Mitochondrial_malonyltrans"/>
</dbReference>
<feature type="active site" evidence="7">
    <location>
        <position position="90"/>
    </location>
</feature>
<dbReference type="InterPro" id="IPR024925">
    <property type="entry name" value="Malonyl_CoA-ACP_transAc"/>
</dbReference>
<dbReference type="Pfam" id="PF00698">
    <property type="entry name" value="Acyl_transf_1"/>
    <property type="match status" value="1"/>
</dbReference>
<keyword evidence="3 6" id="KW-0808">Transferase</keyword>